<proteinExistence type="predicted"/>
<dbReference type="Proteomes" id="UP000026915">
    <property type="component" value="Chromosome 3"/>
</dbReference>
<dbReference type="OMA" id="MANNYPQ"/>
<keyword evidence="2" id="KW-1185">Reference proteome</keyword>
<protein>
    <submittedName>
        <fullName evidence="1">Uncharacterized protein</fullName>
    </submittedName>
</protein>
<accession>A0A061G488</accession>
<evidence type="ECO:0000313" key="1">
    <source>
        <dbReference type="EMBL" id="EOY24650.1"/>
    </source>
</evidence>
<dbReference type="AlphaFoldDB" id="A0A061G488"/>
<name>A0A061G488_THECC</name>
<organism evidence="1 2">
    <name type="scientific">Theobroma cacao</name>
    <name type="common">Cacao</name>
    <name type="synonym">Cocoa</name>
    <dbReference type="NCBI Taxonomy" id="3641"/>
    <lineage>
        <taxon>Eukaryota</taxon>
        <taxon>Viridiplantae</taxon>
        <taxon>Streptophyta</taxon>
        <taxon>Embryophyta</taxon>
        <taxon>Tracheophyta</taxon>
        <taxon>Spermatophyta</taxon>
        <taxon>Magnoliopsida</taxon>
        <taxon>eudicotyledons</taxon>
        <taxon>Gunneridae</taxon>
        <taxon>Pentapetalae</taxon>
        <taxon>rosids</taxon>
        <taxon>malvids</taxon>
        <taxon>Malvales</taxon>
        <taxon>Malvaceae</taxon>
        <taxon>Byttnerioideae</taxon>
        <taxon>Theobroma</taxon>
    </lineage>
</organism>
<dbReference type="HOGENOM" id="CLU_100784_0_0_1"/>
<evidence type="ECO:0000313" key="2">
    <source>
        <dbReference type="Proteomes" id="UP000026915"/>
    </source>
</evidence>
<reference evidence="1 2" key="1">
    <citation type="journal article" date="2013" name="Genome Biol.">
        <title>The genome sequence of the most widely cultivated cacao type and its use to identify candidate genes regulating pod color.</title>
        <authorList>
            <person name="Motamayor J.C."/>
            <person name="Mockaitis K."/>
            <person name="Schmutz J."/>
            <person name="Haiminen N."/>
            <person name="Iii D.L."/>
            <person name="Cornejo O."/>
            <person name="Findley S.D."/>
            <person name="Zheng P."/>
            <person name="Utro F."/>
            <person name="Royaert S."/>
            <person name="Saski C."/>
            <person name="Jenkins J."/>
            <person name="Podicheti R."/>
            <person name="Zhao M."/>
            <person name="Scheffler B.E."/>
            <person name="Stack J.C."/>
            <person name="Feltus F.A."/>
            <person name="Mustiga G.M."/>
            <person name="Amores F."/>
            <person name="Phillips W."/>
            <person name="Marelli J.P."/>
            <person name="May G.D."/>
            <person name="Shapiro H."/>
            <person name="Ma J."/>
            <person name="Bustamante C.D."/>
            <person name="Schnell R.J."/>
            <person name="Main D."/>
            <person name="Gilbert D."/>
            <person name="Parida L."/>
            <person name="Kuhn D.N."/>
        </authorList>
    </citation>
    <scope>NUCLEOTIDE SEQUENCE [LARGE SCALE GENOMIC DNA]</scope>
    <source>
        <strain evidence="2">cv. Matina 1-6</strain>
    </source>
</reference>
<dbReference type="Gramene" id="EOY24650">
    <property type="protein sequence ID" value="EOY24650"/>
    <property type="gene ID" value="TCM_016196"/>
</dbReference>
<dbReference type="InParanoid" id="A0A061G488"/>
<sequence length="167" mass="18867">MANNYPQFVAEITFLSAENLKKPSFALLSRRLRPIISISISKFNGNNPRADYKGDVLTLDDKFLVPIEANFFANRCSRIHLQLHTTWLLGRQAQLGWCWIGADDIGAPPVGSVRYLSYRLRSKDGTKGNGIVNLKLKLDSYGCPANSRQEVSPRSNYAHRINWPEES</sequence>
<dbReference type="EMBL" id="CM001881">
    <property type="protein sequence ID" value="EOY24650.1"/>
    <property type="molecule type" value="Genomic_DNA"/>
</dbReference>
<gene>
    <name evidence="1" type="ORF">TCM_016196</name>
</gene>
<dbReference type="eggNOG" id="ENOG502S663">
    <property type="taxonomic scope" value="Eukaryota"/>
</dbReference>